<dbReference type="InterPro" id="IPR001173">
    <property type="entry name" value="Glyco_trans_2-like"/>
</dbReference>
<dbReference type="GO" id="GO:0006487">
    <property type="term" value="P:protein N-linked glycosylation"/>
    <property type="evidence" value="ECO:0007669"/>
    <property type="project" value="TreeGrafter"/>
</dbReference>
<protein>
    <recommendedName>
        <fullName evidence="1">Glycosyltransferase 2-like domain-containing protein</fullName>
    </recommendedName>
</protein>
<name>X0UR87_9ZZZZ</name>
<dbReference type="Pfam" id="PF00535">
    <property type="entry name" value="Glycos_transf_2"/>
    <property type="match status" value="1"/>
</dbReference>
<dbReference type="SUPFAM" id="SSF53448">
    <property type="entry name" value="Nucleotide-diphospho-sugar transferases"/>
    <property type="match status" value="1"/>
</dbReference>
<evidence type="ECO:0000313" key="2">
    <source>
        <dbReference type="EMBL" id="GAG08354.1"/>
    </source>
</evidence>
<dbReference type="PANTHER" id="PTHR10859">
    <property type="entry name" value="GLYCOSYL TRANSFERASE"/>
    <property type="match status" value="1"/>
</dbReference>
<proteinExistence type="predicted"/>
<dbReference type="PANTHER" id="PTHR10859:SF91">
    <property type="entry name" value="DOLICHYL-PHOSPHATE BETA-GLUCOSYLTRANSFERASE"/>
    <property type="match status" value="1"/>
</dbReference>
<organism evidence="2">
    <name type="scientific">marine sediment metagenome</name>
    <dbReference type="NCBI Taxonomy" id="412755"/>
    <lineage>
        <taxon>unclassified sequences</taxon>
        <taxon>metagenomes</taxon>
        <taxon>ecological metagenomes</taxon>
    </lineage>
</organism>
<feature type="domain" description="Glycosyltransferase 2-like" evidence="1">
    <location>
        <begin position="6"/>
        <end position="121"/>
    </location>
</feature>
<accession>X0UR87</accession>
<dbReference type="AlphaFoldDB" id="X0UR87"/>
<reference evidence="2" key="1">
    <citation type="journal article" date="2014" name="Front. Microbiol.">
        <title>High frequency of phylogenetically diverse reductive dehalogenase-homologous genes in deep subseafloor sedimentary metagenomes.</title>
        <authorList>
            <person name="Kawai M."/>
            <person name="Futagami T."/>
            <person name="Toyoda A."/>
            <person name="Takaki Y."/>
            <person name="Nishi S."/>
            <person name="Hori S."/>
            <person name="Arai W."/>
            <person name="Tsubouchi T."/>
            <person name="Morono Y."/>
            <person name="Uchiyama I."/>
            <person name="Ito T."/>
            <person name="Fujiyama A."/>
            <person name="Inagaki F."/>
            <person name="Takami H."/>
        </authorList>
    </citation>
    <scope>NUCLEOTIDE SEQUENCE</scope>
    <source>
        <strain evidence="2">Expedition CK06-06</strain>
    </source>
</reference>
<dbReference type="EMBL" id="BARS01023164">
    <property type="protein sequence ID" value="GAG08354.1"/>
    <property type="molecule type" value="Genomic_DNA"/>
</dbReference>
<comment type="caution">
    <text evidence="2">The sequence shown here is derived from an EMBL/GenBank/DDBJ whole genome shotgun (WGS) entry which is preliminary data.</text>
</comment>
<evidence type="ECO:0000259" key="1">
    <source>
        <dbReference type="Pfam" id="PF00535"/>
    </source>
</evidence>
<sequence length="195" mass="22960">MQELVKNLQIIDNKENHGKGYVVKQAMLEARGKYRLFMDADNSTTIDHLDKFWPEIEKGNDIVIASIEVKGAKIEQTAAWYRRILGKIAKYIIRIGAGLWEIHDSQRGFKLFSEKAVKKIFPRQTLMRWGFDFEILALAKKIGFKIKEVPIHWKNPGESKVTLKAYFRTFGELIKIRLNFWNDKYNLKKHEDTRF</sequence>
<dbReference type="Gene3D" id="3.90.550.10">
    <property type="entry name" value="Spore Coat Polysaccharide Biosynthesis Protein SpsA, Chain A"/>
    <property type="match status" value="1"/>
</dbReference>
<gene>
    <name evidence="2" type="ORF">S01H1_36913</name>
</gene>
<dbReference type="InterPro" id="IPR029044">
    <property type="entry name" value="Nucleotide-diphossugar_trans"/>
</dbReference>